<reference evidence="7" key="1">
    <citation type="submission" date="2020-01" db="EMBL/GenBank/DDBJ databases">
        <authorList>
            <consortium name="DOE Joint Genome Institute"/>
            <person name="Haridas S."/>
            <person name="Albert R."/>
            <person name="Binder M."/>
            <person name="Bloem J."/>
            <person name="Labutti K."/>
            <person name="Salamov A."/>
            <person name="Andreopoulos B."/>
            <person name="Baker S.E."/>
            <person name="Barry K."/>
            <person name="Bills G."/>
            <person name="Bluhm B.H."/>
            <person name="Cannon C."/>
            <person name="Castanera R."/>
            <person name="Culley D.E."/>
            <person name="Daum C."/>
            <person name="Ezra D."/>
            <person name="Gonzalez J.B."/>
            <person name="Henrissat B."/>
            <person name="Kuo A."/>
            <person name="Liang C."/>
            <person name="Lipzen A."/>
            <person name="Lutzoni F."/>
            <person name="Magnuson J."/>
            <person name="Mondo S."/>
            <person name="Nolan M."/>
            <person name="Ohm R."/>
            <person name="Pangilinan J."/>
            <person name="Park H.-J."/>
            <person name="Ramirez L."/>
            <person name="Alfaro M."/>
            <person name="Sun H."/>
            <person name="Tritt A."/>
            <person name="Yoshinaga Y."/>
            <person name="Zwiers L.-H."/>
            <person name="Turgeon B.G."/>
            <person name="Goodwin S.B."/>
            <person name="Spatafora J.W."/>
            <person name="Crous P.W."/>
            <person name="Grigoriev I.V."/>
        </authorList>
    </citation>
    <scope>NUCLEOTIDE SEQUENCE</scope>
    <source>
        <strain evidence="7">CBS 342.82</strain>
    </source>
</reference>
<proteinExistence type="predicted"/>
<name>A0A6J3MF81_9PEZI</name>
<organism evidence="7">
    <name type="scientific">Dissoconium aciculare CBS 342.82</name>
    <dbReference type="NCBI Taxonomy" id="1314786"/>
    <lineage>
        <taxon>Eukaryota</taxon>
        <taxon>Fungi</taxon>
        <taxon>Dikarya</taxon>
        <taxon>Ascomycota</taxon>
        <taxon>Pezizomycotina</taxon>
        <taxon>Dothideomycetes</taxon>
        <taxon>Dothideomycetidae</taxon>
        <taxon>Mycosphaerellales</taxon>
        <taxon>Dissoconiaceae</taxon>
        <taxon>Dissoconium</taxon>
    </lineage>
</organism>
<dbReference type="RefSeq" id="XP_033463707.1">
    <property type="nucleotide sequence ID" value="XM_033606272.1"/>
</dbReference>
<dbReference type="InterPro" id="IPR027417">
    <property type="entry name" value="P-loop_NTPase"/>
</dbReference>
<dbReference type="Proteomes" id="UP000504637">
    <property type="component" value="Unplaced"/>
</dbReference>
<evidence type="ECO:0000259" key="4">
    <source>
        <dbReference type="PROSITE" id="PS51388"/>
    </source>
</evidence>
<dbReference type="InterPro" id="IPR020850">
    <property type="entry name" value="GED_dom"/>
</dbReference>
<dbReference type="PROSITE" id="PS51718">
    <property type="entry name" value="G_DYNAMIN_2"/>
    <property type="match status" value="1"/>
</dbReference>
<dbReference type="AlphaFoldDB" id="A0A6J3MF81"/>
<dbReference type="InterPro" id="IPR030381">
    <property type="entry name" value="G_DYNAMIN_dom"/>
</dbReference>
<dbReference type="GO" id="GO:0016020">
    <property type="term" value="C:membrane"/>
    <property type="evidence" value="ECO:0007669"/>
    <property type="project" value="TreeGrafter"/>
</dbReference>
<dbReference type="InterPro" id="IPR022812">
    <property type="entry name" value="Dynamin"/>
</dbReference>
<dbReference type="GeneID" id="54364072"/>
<evidence type="ECO:0000256" key="2">
    <source>
        <dbReference type="ARBA" id="ARBA00023134"/>
    </source>
</evidence>
<keyword evidence="2" id="KW-0342">GTP-binding</keyword>
<dbReference type="PROSITE" id="PS51388">
    <property type="entry name" value="GED"/>
    <property type="match status" value="1"/>
</dbReference>
<dbReference type="PANTHER" id="PTHR11566">
    <property type="entry name" value="DYNAMIN"/>
    <property type="match status" value="1"/>
</dbReference>
<protein>
    <submittedName>
        <fullName evidence="7">Vacuolar sorting protein</fullName>
    </submittedName>
</protein>
<dbReference type="InterPro" id="IPR000375">
    <property type="entry name" value="Dynamin_stalk"/>
</dbReference>
<dbReference type="GO" id="GO:0003924">
    <property type="term" value="F:GTPase activity"/>
    <property type="evidence" value="ECO:0007669"/>
    <property type="project" value="InterPro"/>
</dbReference>
<dbReference type="GO" id="GO:0000266">
    <property type="term" value="P:mitochondrial fission"/>
    <property type="evidence" value="ECO:0007669"/>
    <property type="project" value="TreeGrafter"/>
</dbReference>
<accession>A0A6J3MF81</accession>
<feature type="region of interest" description="Disordered" evidence="3">
    <location>
        <begin position="684"/>
        <end position="716"/>
    </location>
</feature>
<reference evidence="7" key="3">
    <citation type="submission" date="2025-08" db="UniProtKB">
        <authorList>
            <consortium name="RefSeq"/>
        </authorList>
    </citation>
    <scope>IDENTIFICATION</scope>
    <source>
        <strain evidence="7">CBS 342.82</strain>
    </source>
</reference>
<dbReference type="GO" id="GO:0016559">
    <property type="term" value="P:peroxisome fission"/>
    <property type="evidence" value="ECO:0007669"/>
    <property type="project" value="TreeGrafter"/>
</dbReference>
<dbReference type="InterPro" id="IPR001401">
    <property type="entry name" value="Dynamin_GTPase"/>
</dbReference>
<dbReference type="Gene3D" id="3.40.50.300">
    <property type="entry name" value="P-loop containing nucleotide triphosphate hydrolases"/>
    <property type="match status" value="1"/>
</dbReference>
<dbReference type="GO" id="GO:0008017">
    <property type="term" value="F:microtubule binding"/>
    <property type="evidence" value="ECO:0007669"/>
    <property type="project" value="TreeGrafter"/>
</dbReference>
<feature type="domain" description="GED" evidence="4">
    <location>
        <begin position="593"/>
        <end position="684"/>
    </location>
</feature>
<dbReference type="GO" id="GO:0005525">
    <property type="term" value="F:GTP binding"/>
    <property type="evidence" value="ECO:0007669"/>
    <property type="project" value="InterPro"/>
</dbReference>
<evidence type="ECO:0000256" key="3">
    <source>
        <dbReference type="SAM" id="MobiDB-lite"/>
    </source>
</evidence>
<feature type="domain" description="Dynamin-type G" evidence="5">
    <location>
        <begin position="41"/>
        <end position="319"/>
    </location>
</feature>
<evidence type="ECO:0000259" key="5">
    <source>
        <dbReference type="PROSITE" id="PS51718"/>
    </source>
</evidence>
<evidence type="ECO:0000313" key="6">
    <source>
        <dbReference type="Proteomes" id="UP000504637"/>
    </source>
</evidence>
<dbReference type="GO" id="GO:0048312">
    <property type="term" value="P:intracellular distribution of mitochondria"/>
    <property type="evidence" value="ECO:0007669"/>
    <property type="project" value="TreeGrafter"/>
</dbReference>
<feature type="compositionally biased region" description="Basic and acidic residues" evidence="3">
    <location>
        <begin position="687"/>
        <end position="706"/>
    </location>
</feature>
<keyword evidence="1" id="KW-0547">Nucleotide-binding</keyword>
<dbReference type="SUPFAM" id="SSF52540">
    <property type="entry name" value="P-loop containing nucleoside triphosphate hydrolases"/>
    <property type="match status" value="1"/>
</dbReference>
<keyword evidence="6" id="KW-1185">Reference proteome</keyword>
<dbReference type="PANTHER" id="PTHR11566:SF149">
    <property type="entry name" value="GTPASE, PUTATIVE (AFU_ORTHOLOGUE AFUA_6G11890)-RELATED"/>
    <property type="match status" value="1"/>
</dbReference>
<evidence type="ECO:0000256" key="1">
    <source>
        <dbReference type="ARBA" id="ARBA00022741"/>
    </source>
</evidence>
<evidence type="ECO:0000313" key="7">
    <source>
        <dbReference type="RefSeq" id="XP_033463707.1"/>
    </source>
</evidence>
<reference evidence="7" key="2">
    <citation type="submission" date="2020-04" db="EMBL/GenBank/DDBJ databases">
        <authorList>
            <consortium name="NCBI Genome Project"/>
        </authorList>
    </citation>
    <scope>NUCLEOTIDE SEQUENCE</scope>
    <source>
        <strain evidence="7">CBS 342.82</strain>
    </source>
</reference>
<dbReference type="GO" id="GO:0006897">
    <property type="term" value="P:endocytosis"/>
    <property type="evidence" value="ECO:0007669"/>
    <property type="project" value="TreeGrafter"/>
</dbReference>
<dbReference type="Pfam" id="PF00350">
    <property type="entry name" value="Dynamin_N"/>
    <property type="match status" value="1"/>
</dbReference>
<dbReference type="GO" id="GO:0005739">
    <property type="term" value="C:mitochondrion"/>
    <property type="evidence" value="ECO:0007669"/>
    <property type="project" value="TreeGrafter"/>
</dbReference>
<gene>
    <name evidence="7" type="ORF">K489DRAFT_386911</name>
</gene>
<dbReference type="PRINTS" id="PR00195">
    <property type="entry name" value="DYNAMIN"/>
</dbReference>
<dbReference type="OrthoDB" id="415706at2759"/>
<dbReference type="FunFam" id="3.40.50.300:FF:001425">
    <property type="entry name" value="Dynamin GTPase, putative"/>
    <property type="match status" value="1"/>
</dbReference>
<sequence length="716" mass="80322">MANSSHDGAFGAGVVHDLQQSQNLELLDVIDQLRAEGLNEHVDLPQLIVVGDQSSGKSSLLSAISGVPFSRKDNLCTRFATEVVLRRNDSLTDVQITVTIISSSSRPYADRTRLDAFARKLQTIDELPNVMEAAATAMGLGPSGTAFAADILRLDVCGARMPQLTIVDLPGLVHAETNRQTKEDIALVNGLERSIILAVVSAKNDYQNQIVLTKTRQVDPDGRRTLGIVTKPDALFPNSESETSFLELIRNEDIKFSLGWHVVRNPDSNENQTVDPGTLEHDFFRKSRMSRIDPSKRGLSSLRTRLSEVLFRQIERELPSLMKEVFAAASRTRDGLERMGRSRTTIMEKRHFVMDIGNKFHSLCFAACEGLYEDQFFAEHGSDMSARRLRAVVQNTNIEFVARMLKAPLRTGHLGASETSESDAFNVVDRARELVHSYRGKELPGTFNPALIGQLFRELSRPWRLMAREHIDAIWLAARVTAVAVIDSITNSRVRDACLRTVIDPALESMRRTMVDRFDDYMANFERQPITYNHYLTENVQRVRLERDRAAAEARFIKFFQEREKKGLGAAGYNYLVSCAVPETQPDMDALAAQNLADYAQAYYHVAIKRIIDDVPAHVVEPALMTTLPNILDASKILEMPEALIEEVGSESEKRRTERDALRSKLEIFERSSIICQIYVKSTGSDSRGHHTRENNTADRDIEHNTVPKSLNGEAK</sequence>
<dbReference type="Pfam" id="PF01031">
    <property type="entry name" value="Dynamin_M"/>
    <property type="match status" value="1"/>
</dbReference>
<dbReference type="SMART" id="SM00053">
    <property type="entry name" value="DYNc"/>
    <property type="match status" value="1"/>
</dbReference>
<dbReference type="GO" id="GO:0005874">
    <property type="term" value="C:microtubule"/>
    <property type="evidence" value="ECO:0007669"/>
    <property type="project" value="TreeGrafter"/>
</dbReference>
<dbReference type="InterPro" id="IPR045063">
    <property type="entry name" value="Dynamin_N"/>
</dbReference>
<dbReference type="CDD" id="cd08771">
    <property type="entry name" value="DLP_1"/>
    <property type="match status" value="1"/>
</dbReference>